<organism evidence="3 4">
    <name type="scientific">Amphimedon queenslandica</name>
    <name type="common">Sponge</name>
    <dbReference type="NCBI Taxonomy" id="400682"/>
    <lineage>
        <taxon>Eukaryota</taxon>
        <taxon>Metazoa</taxon>
        <taxon>Porifera</taxon>
        <taxon>Demospongiae</taxon>
        <taxon>Heteroscleromorpha</taxon>
        <taxon>Haplosclerida</taxon>
        <taxon>Niphatidae</taxon>
        <taxon>Amphimedon</taxon>
    </lineage>
</organism>
<dbReference type="PROSITE" id="PS51934">
    <property type="entry name" value="LRAT"/>
    <property type="match status" value="1"/>
</dbReference>
<dbReference type="InterPro" id="IPR007053">
    <property type="entry name" value="LRAT_dom"/>
</dbReference>
<name>A0AAN0JTC0_AMPQE</name>
<dbReference type="PANTHER" id="PTHR46137">
    <property type="entry name" value="OS05G0310600 PROTEIN"/>
    <property type="match status" value="1"/>
</dbReference>
<proteinExistence type="predicted"/>
<evidence type="ECO:0000259" key="2">
    <source>
        <dbReference type="PROSITE" id="PS51934"/>
    </source>
</evidence>
<keyword evidence="4" id="KW-1185">Reference proteome</keyword>
<dbReference type="Gene3D" id="3.90.1720.10">
    <property type="entry name" value="endopeptidase domain like (from Nostoc punctiforme)"/>
    <property type="match status" value="1"/>
</dbReference>
<dbReference type="Pfam" id="PF04970">
    <property type="entry name" value="LRAT"/>
    <property type="match status" value="1"/>
</dbReference>
<dbReference type="Proteomes" id="UP000007879">
    <property type="component" value="Unassembled WGS sequence"/>
</dbReference>
<keyword evidence="1" id="KW-1133">Transmembrane helix</keyword>
<dbReference type="PANTHER" id="PTHR46137:SF3">
    <property type="entry name" value="OS05G0310600 PROTEIN"/>
    <property type="match status" value="1"/>
</dbReference>
<dbReference type="GeneID" id="109588392"/>
<evidence type="ECO:0000256" key="1">
    <source>
        <dbReference type="SAM" id="Phobius"/>
    </source>
</evidence>
<dbReference type="RefSeq" id="XP_019860124.1">
    <property type="nucleotide sequence ID" value="XM_020004565.1"/>
</dbReference>
<keyword evidence="1" id="KW-0812">Transmembrane</keyword>
<keyword evidence="1" id="KW-0472">Membrane</keyword>
<protein>
    <recommendedName>
        <fullName evidence="2">LRAT domain-containing protein</fullName>
    </recommendedName>
</protein>
<dbReference type="AlphaFoldDB" id="A0AAN0JTC0"/>
<evidence type="ECO:0000313" key="4">
    <source>
        <dbReference type="Proteomes" id="UP000007879"/>
    </source>
</evidence>
<dbReference type="EnsemblMetazoa" id="XM_020004565.1">
    <property type="protein sequence ID" value="XP_019860124.1"/>
    <property type="gene ID" value="LOC109588392"/>
</dbReference>
<feature type="domain" description="LRAT" evidence="2">
    <location>
        <begin position="30"/>
        <end position="200"/>
    </location>
</feature>
<sequence length="282" mass="32403">MAEADDSASRIGYISHAIDKKDLKPGDHIFCNRLLSIYNHHGIYIGERDCEVIHFSADEKGLLQKKKGRQSNEIMTKVAMLAKKRDELPEDSAEATKIQLQIDKIHGHNRPVCIKSTTLDNFLHGSKVRLVSYGSSRIKKLLSFVVDAVHKVKAMPPSETVKLAQHFLKHPVEWGNYSLTGNNCETFACFCKTGRLDIAAQLHQFDRNFVCETDSRTPYSTAMEALQKYREKRTKPRSSLVSTEITLWMYPSLLHFHIVCFVSFYFISIIVYLFYHIKNKYL</sequence>
<accession>A0AAN0JTC0</accession>
<dbReference type="EnsemblMetazoa" id="XM_020004566.1">
    <property type="protein sequence ID" value="XP_019860125.1"/>
    <property type="gene ID" value="LOC109588392"/>
</dbReference>
<dbReference type="KEGG" id="aqu:109588392"/>
<feature type="transmembrane region" description="Helical" evidence="1">
    <location>
        <begin position="247"/>
        <end position="275"/>
    </location>
</feature>
<dbReference type="RefSeq" id="XP_019860125.1">
    <property type="nucleotide sequence ID" value="XM_020004566.1"/>
</dbReference>
<evidence type="ECO:0000313" key="3">
    <source>
        <dbReference type="EnsemblMetazoa" id="XP_019860125.1"/>
    </source>
</evidence>
<reference evidence="3" key="2">
    <citation type="submission" date="2024-06" db="UniProtKB">
        <authorList>
            <consortium name="EnsemblMetazoa"/>
        </authorList>
    </citation>
    <scope>IDENTIFICATION</scope>
</reference>
<reference evidence="4" key="1">
    <citation type="journal article" date="2010" name="Nature">
        <title>The Amphimedon queenslandica genome and the evolution of animal complexity.</title>
        <authorList>
            <person name="Srivastava M."/>
            <person name="Simakov O."/>
            <person name="Chapman J."/>
            <person name="Fahey B."/>
            <person name="Gauthier M.E."/>
            <person name="Mitros T."/>
            <person name="Richards G.S."/>
            <person name="Conaco C."/>
            <person name="Dacre M."/>
            <person name="Hellsten U."/>
            <person name="Larroux C."/>
            <person name="Putnam N.H."/>
            <person name="Stanke M."/>
            <person name="Adamska M."/>
            <person name="Darling A."/>
            <person name="Degnan S.M."/>
            <person name="Oakley T.H."/>
            <person name="Plachetzki D.C."/>
            <person name="Zhai Y."/>
            <person name="Adamski M."/>
            <person name="Calcino A."/>
            <person name="Cummins S.F."/>
            <person name="Goodstein D.M."/>
            <person name="Harris C."/>
            <person name="Jackson D.J."/>
            <person name="Leys S.P."/>
            <person name="Shu S."/>
            <person name="Woodcroft B.J."/>
            <person name="Vervoort M."/>
            <person name="Kosik K.S."/>
            <person name="Manning G."/>
            <person name="Degnan B.M."/>
            <person name="Rokhsar D.S."/>
        </authorList>
    </citation>
    <scope>NUCLEOTIDE SEQUENCE [LARGE SCALE GENOMIC DNA]</scope>
</reference>